<dbReference type="AlphaFoldDB" id="A0AA39YMX2"/>
<proteinExistence type="predicted"/>
<accession>A0AA39YMX2</accession>
<evidence type="ECO:0000313" key="2">
    <source>
        <dbReference type="EMBL" id="KAK0655389.1"/>
    </source>
</evidence>
<dbReference type="Proteomes" id="UP001174936">
    <property type="component" value="Unassembled WGS sequence"/>
</dbReference>
<evidence type="ECO:0000256" key="1">
    <source>
        <dbReference type="SAM" id="MobiDB-lite"/>
    </source>
</evidence>
<keyword evidence="3" id="KW-1185">Reference proteome</keyword>
<protein>
    <submittedName>
        <fullName evidence="2">Uncharacterized protein</fullName>
    </submittedName>
</protein>
<comment type="caution">
    <text evidence="2">The sequence shown here is derived from an EMBL/GenBank/DDBJ whole genome shotgun (WGS) entry which is preliminary data.</text>
</comment>
<reference evidence="2" key="1">
    <citation type="submission" date="2023-06" db="EMBL/GenBank/DDBJ databases">
        <title>Genome-scale phylogeny and comparative genomics of the fungal order Sordariales.</title>
        <authorList>
            <consortium name="Lawrence Berkeley National Laboratory"/>
            <person name="Hensen N."/>
            <person name="Bonometti L."/>
            <person name="Westerberg I."/>
            <person name="Brannstrom I.O."/>
            <person name="Guillou S."/>
            <person name="Cros-Aarteil S."/>
            <person name="Calhoun S."/>
            <person name="Haridas S."/>
            <person name="Kuo A."/>
            <person name="Mondo S."/>
            <person name="Pangilinan J."/>
            <person name="Riley R."/>
            <person name="Labutti K."/>
            <person name="Andreopoulos B."/>
            <person name="Lipzen A."/>
            <person name="Chen C."/>
            <person name="Yanf M."/>
            <person name="Daum C."/>
            <person name="Ng V."/>
            <person name="Clum A."/>
            <person name="Steindorff A."/>
            <person name="Ohm R."/>
            <person name="Martin F."/>
            <person name="Silar P."/>
            <person name="Natvig D."/>
            <person name="Lalanne C."/>
            <person name="Gautier V."/>
            <person name="Ament-Velasquez S.L."/>
            <person name="Kruys A."/>
            <person name="Hutchinson M.I."/>
            <person name="Powell A.J."/>
            <person name="Barry K."/>
            <person name="Miller A.N."/>
            <person name="Grigoriev I.V."/>
            <person name="Debuchy R."/>
            <person name="Gladieux P."/>
            <person name="Thoren M.H."/>
            <person name="Johannesson H."/>
        </authorList>
    </citation>
    <scope>NUCLEOTIDE SEQUENCE</scope>
    <source>
        <strain evidence="2">SMH2532-1</strain>
    </source>
</reference>
<organism evidence="2 3">
    <name type="scientific">Cercophora newfieldiana</name>
    <dbReference type="NCBI Taxonomy" id="92897"/>
    <lineage>
        <taxon>Eukaryota</taxon>
        <taxon>Fungi</taxon>
        <taxon>Dikarya</taxon>
        <taxon>Ascomycota</taxon>
        <taxon>Pezizomycotina</taxon>
        <taxon>Sordariomycetes</taxon>
        <taxon>Sordariomycetidae</taxon>
        <taxon>Sordariales</taxon>
        <taxon>Lasiosphaeriaceae</taxon>
        <taxon>Cercophora</taxon>
    </lineage>
</organism>
<dbReference type="EMBL" id="JAULSV010000001">
    <property type="protein sequence ID" value="KAK0655389.1"/>
    <property type="molecule type" value="Genomic_DNA"/>
</dbReference>
<feature type="region of interest" description="Disordered" evidence="1">
    <location>
        <begin position="1"/>
        <end position="24"/>
    </location>
</feature>
<name>A0AA39YMX2_9PEZI</name>
<sequence>MRRGRSNTRQYSKRAGWQRHGGCSTPDLAVIERGACVESRHAGMALHFAQHAAKETSLILQVPRLPRPYHLRGALGGRASRTSGTAA</sequence>
<gene>
    <name evidence="2" type="ORF">B0T16DRAFT_396830</name>
</gene>
<evidence type="ECO:0000313" key="3">
    <source>
        <dbReference type="Proteomes" id="UP001174936"/>
    </source>
</evidence>